<evidence type="ECO:0000256" key="1">
    <source>
        <dbReference type="SAM" id="MobiDB-lite"/>
    </source>
</evidence>
<organism evidence="2 3">
    <name type="scientific">Streptomyces aurantiacus</name>
    <dbReference type="NCBI Taxonomy" id="47760"/>
    <lineage>
        <taxon>Bacteria</taxon>
        <taxon>Bacillati</taxon>
        <taxon>Actinomycetota</taxon>
        <taxon>Actinomycetes</taxon>
        <taxon>Kitasatosporales</taxon>
        <taxon>Streptomycetaceae</taxon>
        <taxon>Streptomyces</taxon>
        <taxon>Streptomyces aurantiacus group</taxon>
    </lineage>
</organism>
<feature type="compositionally biased region" description="Low complexity" evidence="1">
    <location>
        <begin position="96"/>
        <end position="115"/>
    </location>
</feature>
<feature type="compositionally biased region" description="Low complexity" evidence="1">
    <location>
        <begin position="157"/>
        <end position="172"/>
    </location>
</feature>
<evidence type="ECO:0008006" key="4">
    <source>
        <dbReference type="Google" id="ProtNLM"/>
    </source>
</evidence>
<feature type="region of interest" description="Disordered" evidence="1">
    <location>
        <begin position="32"/>
        <end position="83"/>
    </location>
</feature>
<dbReference type="AlphaFoldDB" id="A0A7G1P3L9"/>
<proteinExistence type="predicted"/>
<feature type="region of interest" description="Disordered" evidence="1">
    <location>
        <begin position="96"/>
        <end position="126"/>
    </location>
</feature>
<keyword evidence="3" id="KW-1185">Reference proteome</keyword>
<accession>A0A7G1P3L9</accession>
<name>A0A7G1P3L9_9ACTN</name>
<reference evidence="2 3" key="1">
    <citation type="journal article" date="2014" name="Int. J. Syst. Evol. Microbiol.">
        <title>Complete genome sequence of Corynebacterium casei LMG S-19264T (=DSM 44701T), isolated from a smear-ripened cheese.</title>
        <authorList>
            <consortium name="US DOE Joint Genome Institute (JGI-PGF)"/>
            <person name="Walter F."/>
            <person name="Albersmeier A."/>
            <person name="Kalinowski J."/>
            <person name="Ruckert C."/>
        </authorList>
    </citation>
    <scope>NUCLEOTIDE SEQUENCE [LARGE SCALE GENOMIC DNA]</scope>
    <source>
        <strain evidence="2 3">JCM 4677</strain>
    </source>
</reference>
<dbReference type="KEGG" id="sgm:GCM10017557_44310"/>
<dbReference type="EMBL" id="AP023440">
    <property type="protein sequence ID" value="BCL29572.1"/>
    <property type="molecule type" value="Genomic_DNA"/>
</dbReference>
<sequence length="254" mass="25924">MQRSAVGTSAPAAATVTPVRALTPARALAPVPAPAAVPPAGQRPAPAAAVPLRRPAPVPGRPASPGNGPAVQRTVAPAAPTGHGVPLLATAAAAAGAAAATAAASRTSASAAGTAPRPQPLKRTTAYPPPAVVQRQAVAAPRAPVTVQRDLHPTPATTTAAVSHVSAHSVSSRQSAGAHSNGALPPPAYTEVDESRARPPKYTAVAKGQFDPRSLTDFQLDELTHRLIGRITRLLRTELRLDRERIGKLRDPRR</sequence>
<feature type="compositionally biased region" description="Low complexity" evidence="1">
    <location>
        <begin position="38"/>
        <end position="53"/>
    </location>
</feature>
<evidence type="ECO:0000313" key="3">
    <source>
        <dbReference type="Proteomes" id="UP000516444"/>
    </source>
</evidence>
<dbReference type="Proteomes" id="UP000516444">
    <property type="component" value="Chromosome"/>
</dbReference>
<gene>
    <name evidence="2" type="ORF">GCM10017557_44310</name>
</gene>
<evidence type="ECO:0000313" key="2">
    <source>
        <dbReference type="EMBL" id="BCL29572.1"/>
    </source>
</evidence>
<protein>
    <recommendedName>
        <fullName evidence="4">Extensin</fullName>
    </recommendedName>
</protein>
<feature type="region of interest" description="Disordered" evidence="1">
    <location>
        <begin position="157"/>
        <end position="198"/>
    </location>
</feature>